<evidence type="ECO:0000256" key="3">
    <source>
        <dbReference type="ARBA" id="ARBA00022801"/>
    </source>
</evidence>
<dbReference type="NCBIfam" id="TIGR04183">
    <property type="entry name" value="Por_Secre_tail"/>
    <property type="match status" value="1"/>
</dbReference>
<dbReference type="SUPFAM" id="SSF52743">
    <property type="entry name" value="Subtilisin-like"/>
    <property type="match status" value="1"/>
</dbReference>
<evidence type="ECO:0000256" key="6">
    <source>
        <dbReference type="SAM" id="Phobius"/>
    </source>
</evidence>
<dbReference type="PROSITE" id="PS00137">
    <property type="entry name" value="SUBTILASE_HIS"/>
    <property type="match status" value="1"/>
</dbReference>
<evidence type="ECO:0000259" key="7">
    <source>
        <dbReference type="Pfam" id="PF00082"/>
    </source>
</evidence>
<evidence type="ECO:0000313" key="9">
    <source>
        <dbReference type="Proteomes" id="UP000266389"/>
    </source>
</evidence>
<dbReference type="InterPro" id="IPR036116">
    <property type="entry name" value="FN3_sf"/>
</dbReference>
<dbReference type="Proteomes" id="UP000266389">
    <property type="component" value="Unassembled WGS sequence"/>
</dbReference>
<dbReference type="PROSITE" id="PS00136">
    <property type="entry name" value="SUBTILASE_ASP"/>
    <property type="match status" value="1"/>
</dbReference>
<keyword evidence="2 5" id="KW-0645">Protease</keyword>
<evidence type="ECO:0000256" key="2">
    <source>
        <dbReference type="ARBA" id="ARBA00022670"/>
    </source>
</evidence>
<dbReference type="InterPro" id="IPR050131">
    <property type="entry name" value="Peptidase_S8_subtilisin-like"/>
</dbReference>
<dbReference type="PANTHER" id="PTHR43806">
    <property type="entry name" value="PEPTIDASE S8"/>
    <property type="match status" value="1"/>
</dbReference>
<protein>
    <submittedName>
        <fullName evidence="8">T9SS C-terminal target domain-containing protein</fullName>
    </submittedName>
</protein>
<name>A0A395M2T6_9BACT</name>
<feature type="active site" description="Charge relay system" evidence="5">
    <location>
        <position position="410"/>
    </location>
</feature>
<comment type="caution">
    <text evidence="8">The sequence shown here is derived from an EMBL/GenBank/DDBJ whole genome shotgun (WGS) entry which is preliminary data.</text>
</comment>
<comment type="similarity">
    <text evidence="1 5">Belongs to the peptidase S8 family.</text>
</comment>
<dbReference type="PRINTS" id="PR00723">
    <property type="entry name" value="SUBTILISIN"/>
</dbReference>
<dbReference type="PROSITE" id="PS51892">
    <property type="entry name" value="SUBTILASE"/>
    <property type="match status" value="1"/>
</dbReference>
<evidence type="ECO:0000256" key="4">
    <source>
        <dbReference type="ARBA" id="ARBA00022825"/>
    </source>
</evidence>
<keyword evidence="6" id="KW-1133">Transmembrane helix</keyword>
<keyword evidence="6" id="KW-0812">Transmembrane</keyword>
<dbReference type="Gene3D" id="2.130.10.130">
    <property type="entry name" value="Integrin alpha, N-terminal"/>
    <property type="match status" value="1"/>
</dbReference>
<dbReference type="InterPro" id="IPR028994">
    <property type="entry name" value="Integrin_alpha_N"/>
</dbReference>
<dbReference type="InterPro" id="IPR015500">
    <property type="entry name" value="Peptidase_S8_subtilisin-rel"/>
</dbReference>
<dbReference type="GO" id="GO:0004252">
    <property type="term" value="F:serine-type endopeptidase activity"/>
    <property type="evidence" value="ECO:0007669"/>
    <property type="project" value="UniProtKB-UniRule"/>
</dbReference>
<accession>A0A395M2T6</accession>
<feature type="active site" description="Charge relay system" evidence="5">
    <location>
        <position position="572"/>
    </location>
</feature>
<dbReference type="SUPFAM" id="SSF69318">
    <property type="entry name" value="Integrin alpha N-terminal domain"/>
    <property type="match status" value="1"/>
</dbReference>
<evidence type="ECO:0000313" key="8">
    <source>
        <dbReference type="EMBL" id="RFM25056.1"/>
    </source>
</evidence>
<dbReference type="Gene3D" id="2.60.40.4070">
    <property type="match status" value="1"/>
</dbReference>
<dbReference type="Gene3D" id="2.60.40.10">
    <property type="entry name" value="Immunoglobulins"/>
    <property type="match status" value="1"/>
</dbReference>
<sequence>MQLHLRTSVAASYQNRIVLAFALLNEAKHPRTGFLATAWNDTKGMLGITPSFCHAERSEASTHGIPHRVRNDKHEMLGMRYSGGIAKPTRSYSLVLLFSLCFFLPHLLFAQPEPLRFRELLPAALTRPTSQVSAPSVVPNEIVIKFKPSLSPSAFSTLQAACISARPSTLRFGNFSIANATLLPLTPNTLGKATKTLQMARLREVDRIAVLRLEKKVSAAELEQLVLLLSQDPNVEYASRVHLLSLDSDWYASSSSGTHAPPISPHDSHNWQVPNDSAYRSQWNLAKIQAETAWQFTKGDPAILIGIIDTGIDYTHPDLAPKLFVKPAEDRNRNGTFEPWDFRERRNPQTFELDPNGITGDFDGIDQDGNGYPDDIIGWDFTDQPFNNDALNGFSDFQFPDPDPFDDNSHGTACAGIAAAATNNRIGIAGVAPNCKLVALRVFTGAGGYGGDYASDKDIASALIYAADNGIRVVNMSFGDVVASPVMRDAVKYAYSKGVVMCASAGNAGGEQQRYPAGYDEVIATAATTRFDEITPFSTRGFRVDLAAPGEAIVTTYPFYRRFYSATFGGTSAAAAHATGAAALVLSQNPRLSPEQVRGILVSTTDDIEDEGWDHSSGGGRLNLARAVQAQGAPIAKILFPVYDAGIFPGNFPQSRVPIIGTAISPQFQHYELQVRPGLSDRATWQTLQPATARQRLNDTLGFWNVSTFPDSVYVMRLLLREQSGRTIENRIQYFLDRTPPRLDSVRSTQVIINDQYGILVEAQTDDLCEATLFFRPRGTQGAFQAFRLPFIRRRHFVLLRRTELQPNVEYEWYLLVRNTAGLSTQSTTQSFTLDGTIFQPPTFGQTLFRERPEFRLPAGTLLTKVQDFNRNGRREVLLNEALPLQGLRFSRLKRFEFNGERFELLDSVASPVMIPQDVGDLNQDGLLETVAYSIGRSIIFSQTSPTSSPFAQIIFQDTTSRNYWASRIADTKGTGERQLLARNDTAYFIVDAQFARLATLPNPVRRAKDGTRPQFEQPKSIVEDFDGDGKPEILVGDFDGNFYIYEYSGVGNTYIQTWLNRTPYLGGSNFIVSGNFLGNGKKQFVVMAHADLNADLITRDYAAPVWLAECWQATGDNRYEKIWTQLFFNYRAKSIFESAIQSGDLDRDGIDELCILAYPNLYLFKWDASSSQFKPFWIFPAATAQELLIADIDGNGRNEIFFSDDLQTYGYEFQDSRLPLAPVGVSLEPLGETALQLSWNRTPEAQAYRIYRREYASIPSYPFQLSLYRTTADSVFIDRDVQRNRFYVYAVTAFDGQRESDTSVYVLGVPKPLPRLLSAVYDAQDNLRLRFSDPLQDAPINPAWFEIQKQGRPPFYPSSAILARGGSEVVMSFRDAPLDTGLYTVRVSESVRDVFNARLAEGAREARFEVLRSLRSPFFVLSRRLLSSDQVELTMSKPIDDASAQVLSNYEVRPSGQVTRAAVDNARQTLTLQISGRAIGALGVPVSITLRNLRALDGTPIDTASSGNVVVFSEVKDDLSSVFTYPNPYRKGAGTDFVMFANLTRKATIEILTLNGRVIKRIEHTGETGGAKWFLDTEQGEKVSSGIYLYRVTAEGVPEKIGKLAIVR</sequence>
<dbReference type="Pfam" id="PF00082">
    <property type="entry name" value="Peptidase_S8"/>
    <property type="match status" value="1"/>
</dbReference>
<dbReference type="InterPro" id="IPR013783">
    <property type="entry name" value="Ig-like_fold"/>
</dbReference>
<keyword evidence="3 5" id="KW-0378">Hydrolase</keyword>
<dbReference type="InterPro" id="IPR026444">
    <property type="entry name" value="Secre_tail"/>
</dbReference>
<organism evidence="8 9">
    <name type="scientific">Candidatus Thermochlorobacter aerophilus</name>
    <dbReference type="NCBI Taxonomy" id="1868324"/>
    <lineage>
        <taxon>Bacteria</taxon>
        <taxon>Pseudomonadati</taxon>
        <taxon>Chlorobiota</taxon>
        <taxon>Chlorobiia</taxon>
        <taxon>Chlorobiales</taxon>
        <taxon>Candidatus Thermochlorobacteriaceae</taxon>
        <taxon>Candidatus Thermochlorobacter</taxon>
    </lineage>
</organism>
<dbReference type="InterPro" id="IPR036852">
    <property type="entry name" value="Peptidase_S8/S53_dom_sf"/>
</dbReference>
<gene>
    <name evidence="8" type="ORF">D0433_02425</name>
</gene>
<proteinExistence type="inferred from homology"/>
<dbReference type="GO" id="GO:0006508">
    <property type="term" value="P:proteolysis"/>
    <property type="evidence" value="ECO:0007669"/>
    <property type="project" value="UniProtKB-KW"/>
</dbReference>
<reference evidence="8 9" key="1">
    <citation type="journal article" date="2011" name="ISME J.">
        <title>Community ecology of hot spring cyanobacterial mats: predominant populations and their functional potential.</title>
        <authorList>
            <person name="Klatt C.G."/>
            <person name="Wood J.M."/>
            <person name="Rusch D.B."/>
            <person name="Bateson M.M."/>
            <person name="Hamamura N."/>
            <person name="Heidelberg J.F."/>
            <person name="Grossman A.R."/>
            <person name="Bhaya D."/>
            <person name="Cohan F.M."/>
            <person name="Kuhl M."/>
            <person name="Bryant D.A."/>
            <person name="Ward D.M."/>
        </authorList>
    </citation>
    <scope>NUCLEOTIDE SEQUENCE [LARGE SCALE GENOMIC DNA]</scope>
    <source>
        <strain evidence="8">OS</strain>
    </source>
</reference>
<evidence type="ECO:0000256" key="5">
    <source>
        <dbReference type="PROSITE-ProRule" id="PRU01240"/>
    </source>
</evidence>
<feature type="domain" description="Peptidase S8/S53" evidence="7">
    <location>
        <begin position="302"/>
        <end position="620"/>
    </location>
</feature>
<dbReference type="InterPro" id="IPR022398">
    <property type="entry name" value="Peptidase_S8_His-AS"/>
</dbReference>
<evidence type="ECO:0000256" key="1">
    <source>
        <dbReference type="ARBA" id="ARBA00011073"/>
    </source>
</evidence>
<dbReference type="InterPro" id="IPR000209">
    <property type="entry name" value="Peptidase_S8/S53_dom"/>
</dbReference>
<dbReference type="SUPFAM" id="SSF49265">
    <property type="entry name" value="Fibronectin type III"/>
    <property type="match status" value="1"/>
</dbReference>
<dbReference type="EMBL" id="PHFL01000010">
    <property type="protein sequence ID" value="RFM25056.1"/>
    <property type="molecule type" value="Genomic_DNA"/>
</dbReference>
<keyword evidence="4 5" id="KW-0720">Serine protease</keyword>
<dbReference type="InterPro" id="IPR023827">
    <property type="entry name" value="Peptidase_S8_Asp-AS"/>
</dbReference>
<feature type="transmembrane region" description="Helical" evidence="6">
    <location>
        <begin position="89"/>
        <end position="109"/>
    </location>
</feature>
<dbReference type="PANTHER" id="PTHR43806:SF11">
    <property type="entry name" value="CEREVISIN-RELATED"/>
    <property type="match status" value="1"/>
</dbReference>
<keyword evidence="6" id="KW-0472">Membrane</keyword>
<dbReference type="Gene3D" id="3.40.50.200">
    <property type="entry name" value="Peptidase S8/S53 domain"/>
    <property type="match status" value="1"/>
</dbReference>
<feature type="active site" description="Charge relay system" evidence="5">
    <location>
        <position position="309"/>
    </location>
</feature>